<gene>
    <name evidence="2" type="ORF">EV191_1031</name>
</gene>
<dbReference type="EMBL" id="SLXQ01000003">
    <property type="protein sequence ID" value="TCP53961.1"/>
    <property type="molecule type" value="Genomic_DNA"/>
</dbReference>
<protein>
    <recommendedName>
        <fullName evidence="4">Homeodomain-like domain-containing protein</fullName>
    </recommendedName>
</protein>
<dbReference type="Proteomes" id="UP000294911">
    <property type="component" value="Unassembled WGS sequence"/>
</dbReference>
<accession>A0A4R2R379</accession>
<feature type="region of interest" description="Disordered" evidence="1">
    <location>
        <begin position="185"/>
        <end position="206"/>
    </location>
</feature>
<evidence type="ECO:0000313" key="2">
    <source>
        <dbReference type="EMBL" id="TCP53961.1"/>
    </source>
</evidence>
<evidence type="ECO:0000256" key="1">
    <source>
        <dbReference type="SAM" id="MobiDB-lite"/>
    </source>
</evidence>
<sequence length="206" mass="22863">MSFQEDCARFGDQLVRLVDCGVLVKEAAVVVGVSRQRCYAILRAIGRPVGRPRGPGRPVDAERIVAVFARTGSINKASIECEVAFSVARRVLVDAGVVTADKLKEVGKPEARTRFLALIEPGWSSARAAREVGVNERTARDWRKGIRRTSGRRIYPDGMVVDYRTGSVYKQPVTRLSWTESMLQPPRSVTATSRSMTGSRSPTRWW</sequence>
<comment type="caution">
    <text evidence="2">The sequence shown here is derived from an EMBL/GenBank/DDBJ whole genome shotgun (WGS) entry which is preliminary data.</text>
</comment>
<keyword evidence="3" id="KW-1185">Reference proteome</keyword>
<dbReference type="AlphaFoldDB" id="A0A4R2R379"/>
<evidence type="ECO:0008006" key="4">
    <source>
        <dbReference type="Google" id="ProtNLM"/>
    </source>
</evidence>
<evidence type="ECO:0000313" key="3">
    <source>
        <dbReference type="Proteomes" id="UP000294911"/>
    </source>
</evidence>
<proteinExistence type="predicted"/>
<feature type="non-terminal residue" evidence="2">
    <location>
        <position position="206"/>
    </location>
</feature>
<name>A0A4R2R379_9PSEU</name>
<reference evidence="2 3" key="1">
    <citation type="submission" date="2019-03" db="EMBL/GenBank/DDBJ databases">
        <title>Genomic Encyclopedia of Type Strains, Phase IV (KMG-IV): sequencing the most valuable type-strain genomes for metagenomic binning, comparative biology and taxonomic classification.</title>
        <authorList>
            <person name="Goeker M."/>
        </authorList>
    </citation>
    <scope>NUCLEOTIDE SEQUENCE [LARGE SCALE GENOMIC DNA]</scope>
    <source>
        <strain evidence="2 3">DSM 45765</strain>
    </source>
</reference>
<organism evidence="2 3">
    <name type="scientific">Tamaricihabitans halophyticus</name>
    <dbReference type="NCBI Taxonomy" id="1262583"/>
    <lineage>
        <taxon>Bacteria</taxon>
        <taxon>Bacillati</taxon>
        <taxon>Actinomycetota</taxon>
        <taxon>Actinomycetes</taxon>
        <taxon>Pseudonocardiales</taxon>
        <taxon>Pseudonocardiaceae</taxon>
        <taxon>Tamaricihabitans</taxon>
    </lineage>
</organism>